<feature type="compositionally biased region" description="Low complexity" evidence="1">
    <location>
        <begin position="73"/>
        <end position="86"/>
    </location>
</feature>
<evidence type="ECO:0000313" key="4">
    <source>
        <dbReference type="WBParaSite" id="TASK_0000763201-mRNA-1"/>
    </source>
</evidence>
<evidence type="ECO:0000313" key="2">
    <source>
        <dbReference type="EMBL" id="VDK38742.1"/>
    </source>
</evidence>
<evidence type="ECO:0000256" key="1">
    <source>
        <dbReference type="SAM" id="MobiDB-lite"/>
    </source>
</evidence>
<gene>
    <name evidence="2" type="ORF">TASK_LOCUS7633</name>
</gene>
<dbReference type="EMBL" id="UYRS01018649">
    <property type="protein sequence ID" value="VDK38742.1"/>
    <property type="molecule type" value="Genomic_DNA"/>
</dbReference>
<feature type="region of interest" description="Disordered" evidence="1">
    <location>
        <begin position="69"/>
        <end position="90"/>
    </location>
</feature>
<evidence type="ECO:0000313" key="3">
    <source>
        <dbReference type="Proteomes" id="UP000282613"/>
    </source>
</evidence>
<reference evidence="2 3" key="2">
    <citation type="submission" date="2018-11" db="EMBL/GenBank/DDBJ databases">
        <authorList>
            <consortium name="Pathogen Informatics"/>
        </authorList>
    </citation>
    <scope>NUCLEOTIDE SEQUENCE [LARGE SCALE GENOMIC DNA]</scope>
</reference>
<feature type="compositionally biased region" description="Polar residues" evidence="1">
    <location>
        <begin position="113"/>
        <end position="134"/>
    </location>
</feature>
<keyword evidence="3" id="KW-1185">Reference proteome</keyword>
<organism evidence="4">
    <name type="scientific">Taenia asiatica</name>
    <name type="common">Asian tapeworm</name>
    <dbReference type="NCBI Taxonomy" id="60517"/>
    <lineage>
        <taxon>Eukaryota</taxon>
        <taxon>Metazoa</taxon>
        <taxon>Spiralia</taxon>
        <taxon>Lophotrochozoa</taxon>
        <taxon>Platyhelminthes</taxon>
        <taxon>Cestoda</taxon>
        <taxon>Eucestoda</taxon>
        <taxon>Cyclophyllidea</taxon>
        <taxon>Taeniidae</taxon>
        <taxon>Taenia</taxon>
    </lineage>
</organism>
<name>A0A0R3WAN9_TAEAS</name>
<proteinExistence type="predicted"/>
<dbReference type="Proteomes" id="UP000282613">
    <property type="component" value="Unassembled WGS sequence"/>
</dbReference>
<dbReference type="OrthoDB" id="10442383at2759"/>
<protein>
    <submittedName>
        <fullName evidence="4">CACTA en-spm transposon protein</fullName>
    </submittedName>
</protein>
<reference evidence="4" key="1">
    <citation type="submission" date="2017-02" db="UniProtKB">
        <authorList>
            <consortium name="WormBaseParasite"/>
        </authorList>
    </citation>
    <scope>IDENTIFICATION</scope>
</reference>
<dbReference type="WBParaSite" id="TASK_0000763201-mRNA-1">
    <property type="protein sequence ID" value="TASK_0000763201-mRNA-1"/>
    <property type="gene ID" value="TASK_0000763201"/>
</dbReference>
<feature type="region of interest" description="Disordered" evidence="1">
    <location>
        <begin position="105"/>
        <end position="139"/>
    </location>
</feature>
<dbReference type="AlphaFoldDB" id="A0A0R3WAN9"/>
<accession>A0A0R3WAN9</accession>
<sequence>MRRWVNFFDPSIRLEVVLDMTPFNPGNRVTVWKDEFYCVCCSQSLSSRQVAVAASGGKGLISPLSLKQNRDNTQQTQSQQQSTQQQPRLSFADYPSPVSFVEDSMESRVTPPVQKTSGSILKSSLRQSRTMQPVSTASNSKTTSTSHFYSILAGYDWKCLRPGAHIFLSRF</sequence>